<gene>
    <name evidence="1" type="ORF">CR513_48297</name>
</gene>
<dbReference type="InterPro" id="IPR025322">
    <property type="entry name" value="PADRE_dom"/>
</dbReference>
<proteinExistence type="predicted"/>
<dbReference type="AlphaFoldDB" id="A0A371F229"/>
<reference evidence="1" key="1">
    <citation type="submission" date="2018-05" db="EMBL/GenBank/DDBJ databases">
        <title>Draft genome of Mucuna pruriens seed.</title>
        <authorList>
            <person name="Nnadi N.E."/>
            <person name="Vos R."/>
            <person name="Hasami M.H."/>
            <person name="Devisetty U.K."/>
            <person name="Aguiy J.C."/>
        </authorList>
    </citation>
    <scope>NUCLEOTIDE SEQUENCE [LARGE SCALE GENOMIC DNA]</scope>
    <source>
        <strain evidence="1">JCA_2017</strain>
    </source>
</reference>
<sequence>MGCIKRERQVLKLVHPGRRVEVHKEPITAAEVMRRNPRHCIARPNVFEFPFVVVKPESVLLPGNVYFIVPNHTLYDLLKAKGQSNHSPLMQNQPPNNRLISSYAWVSSKFQTYKQHIKCLFTRKGNVGESRKVKEKLHVFNKVFLPLFFHTPFSRRGSNCQSNTNVESLCKYEGDDGRSQNQSQVEDTHTPYDAIENQKNNKDIEMELPKKDVLGHNEQVSEVTMLKSCLTRPDSIRKSLNLKVSFDIPNKKQEQQITLNMFRSKFFGYLSW</sequence>
<evidence type="ECO:0000313" key="1">
    <source>
        <dbReference type="EMBL" id="RDX72243.1"/>
    </source>
</evidence>
<feature type="non-terminal residue" evidence="1">
    <location>
        <position position="1"/>
    </location>
</feature>
<dbReference type="Pfam" id="PF14009">
    <property type="entry name" value="PADRE"/>
    <property type="match status" value="1"/>
</dbReference>
<comment type="caution">
    <text evidence="1">The sequence shown here is derived from an EMBL/GenBank/DDBJ whole genome shotgun (WGS) entry which is preliminary data.</text>
</comment>
<name>A0A371F229_MUCPR</name>
<organism evidence="1 2">
    <name type="scientific">Mucuna pruriens</name>
    <name type="common">Velvet bean</name>
    <name type="synonym">Dolichos pruriens</name>
    <dbReference type="NCBI Taxonomy" id="157652"/>
    <lineage>
        <taxon>Eukaryota</taxon>
        <taxon>Viridiplantae</taxon>
        <taxon>Streptophyta</taxon>
        <taxon>Embryophyta</taxon>
        <taxon>Tracheophyta</taxon>
        <taxon>Spermatophyta</taxon>
        <taxon>Magnoliopsida</taxon>
        <taxon>eudicotyledons</taxon>
        <taxon>Gunneridae</taxon>
        <taxon>Pentapetalae</taxon>
        <taxon>rosids</taxon>
        <taxon>fabids</taxon>
        <taxon>Fabales</taxon>
        <taxon>Fabaceae</taxon>
        <taxon>Papilionoideae</taxon>
        <taxon>50 kb inversion clade</taxon>
        <taxon>NPAAA clade</taxon>
        <taxon>indigoferoid/millettioid clade</taxon>
        <taxon>Phaseoleae</taxon>
        <taxon>Mucuna</taxon>
    </lineage>
</organism>
<dbReference type="OrthoDB" id="839271at2759"/>
<dbReference type="PANTHER" id="PTHR33052">
    <property type="entry name" value="DUF4228 DOMAIN PROTEIN-RELATED"/>
    <property type="match status" value="1"/>
</dbReference>
<dbReference type="Proteomes" id="UP000257109">
    <property type="component" value="Unassembled WGS sequence"/>
</dbReference>
<evidence type="ECO:0000313" key="2">
    <source>
        <dbReference type="Proteomes" id="UP000257109"/>
    </source>
</evidence>
<dbReference type="EMBL" id="QJKJ01010993">
    <property type="protein sequence ID" value="RDX72243.1"/>
    <property type="molecule type" value="Genomic_DNA"/>
</dbReference>
<accession>A0A371F229</accession>
<keyword evidence="2" id="KW-1185">Reference proteome</keyword>
<protein>
    <submittedName>
        <fullName evidence="1">Uncharacterized protein</fullName>
    </submittedName>
</protein>